<proteinExistence type="predicted"/>
<name>A0ABP6FDU9_9ACTN</name>
<keyword evidence="1" id="KW-0812">Transmembrane</keyword>
<comment type="caution">
    <text evidence="3">The sequence shown here is derived from an EMBL/GenBank/DDBJ whole genome shotgun (WGS) entry which is preliminary data.</text>
</comment>
<feature type="transmembrane region" description="Helical" evidence="1">
    <location>
        <begin position="64"/>
        <end position="84"/>
    </location>
</feature>
<feature type="domain" description="NERD" evidence="2">
    <location>
        <begin position="95"/>
        <end position="198"/>
    </location>
</feature>
<dbReference type="Proteomes" id="UP001501666">
    <property type="component" value="Unassembled WGS sequence"/>
</dbReference>
<evidence type="ECO:0000313" key="3">
    <source>
        <dbReference type="EMBL" id="GAA2687452.1"/>
    </source>
</evidence>
<keyword evidence="1" id="KW-1133">Transmembrane helix</keyword>
<evidence type="ECO:0000313" key="4">
    <source>
        <dbReference type="Proteomes" id="UP001501666"/>
    </source>
</evidence>
<gene>
    <name evidence="3" type="ORF">GCM10010412_075520</name>
</gene>
<dbReference type="Pfam" id="PF08378">
    <property type="entry name" value="NERD"/>
    <property type="match status" value="1"/>
</dbReference>
<dbReference type="InterPro" id="IPR011528">
    <property type="entry name" value="NERD"/>
</dbReference>
<sequence>MPGGSIYVQQDEKFTGSSPQWWYEKFWREDAKNRQRSRAVKAGFGFVAGVALAIRFELPWPPAFGLLFAALVAALDWAIVWHNFNATSVWRGRRHGEVITQRKLRRGLSRHGYHILQGRAIRGQASIDHLVIGPGGVWIVDNESWAPDTDIAAYGGRLFFGEKFGSHVAKPLVAAAGAFAELLGKETGIPLTIHPLLAVHCGRLPRGGVVNGEGITLLKPSLAAKLIRRSNRVVLTEEQIELLARTAARELARRAAR</sequence>
<keyword evidence="1" id="KW-0472">Membrane</keyword>
<dbReference type="EMBL" id="BAAATE010000028">
    <property type="protein sequence ID" value="GAA2687452.1"/>
    <property type="molecule type" value="Genomic_DNA"/>
</dbReference>
<dbReference type="RefSeq" id="WP_346153339.1">
    <property type="nucleotide sequence ID" value="NZ_BAAATE010000028.1"/>
</dbReference>
<organism evidence="3 4">
    <name type="scientific">Nonomuraea recticatena</name>
    <dbReference type="NCBI Taxonomy" id="46178"/>
    <lineage>
        <taxon>Bacteria</taxon>
        <taxon>Bacillati</taxon>
        <taxon>Actinomycetota</taxon>
        <taxon>Actinomycetes</taxon>
        <taxon>Streptosporangiales</taxon>
        <taxon>Streptosporangiaceae</taxon>
        <taxon>Nonomuraea</taxon>
    </lineage>
</organism>
<protein>
    <recommendedName>
        <fullName evidence="2">NERD domain-containing protein</fullName>
    </recommendedName>
</protein>
<accession>A0ABP6FDU9</accession>
<evidence type="ECO:0000259" key="2">
    <source>
        <dbReference type="Pfam" id="PF08378"/>
    </source>
</evidence>
<evidence type="ECO:0000256" key="1">
    <source>
        <dbReference type="SAM" id="Phobius"/>
    </source>
</evidence>
<keyword evidence="4" id="KW-1185">Reference proteome</keyword>
<reference evidence="4" key="1">
    <citation type="journal article" date="2019" name="Int. J. Syst. Evol. Microbiol.">
        <title>The Global Catalogue of Microorganisms (GCM) 10K type strain sequencing project: providing services to taxonomists for standard genome sequencing and annotation.</title>
        <authorList>
            <consortium name="The Broad Institute Genomics Platform"/>
            <consortium name="The Broad Institute Genome Sequencing Center for Infectious Disease"/>
            <person name="Wu L."/>
            <person name="Ma J."/>
        </authorList>
    </citation>
    <scope>NUCLEOTIDE SEQUENCE [LARGE SCALE GENOMIC DNA]</scope>
    <source>
        <strain evidence="4">JCM 6835</strain>
    </source>
</reference>
<feature type="transmembrane region" description="Helical" evidence="1">
    <location>
        <begin position="39"/>
        <end position="58"/>
    </location>
</feature>